<reference evidence="1" key="1">
    <citation type="submission" date="2021-07" db="EMBL/GenBank/DDBJ databases">
        <title>Communication and adaptive evolution of viruses within giant pandas and their associated organisms in a local ecological environment.</title>
        <authorList>
            <person name="Zhao M."/>
            <person name="Liu S."/>
            <person name="Zhang W."/>
        </authorList>
    </citation>
    <scope>NUCLEOTIDE SEQUENCE</scope>
    <source>
        <strain evidence="1">Rpf105geno01-8</strain>
    </source>
</reference>
<sequence length="296" mass="33538">METPPSSGSAPNAFSSHTPRLVCIGIIMDLHNLLVDLAQEESFAENCTKMAEFITTLSSYSTERTRLAMSLTLMLETLTPISNQYDSLLERHTTIAERTGMLSGPTSVTRILMGQDDLVQLCGQTSLLNQTRNLFLTRSRAWIRELLCVLSPASRNTQTGPTARNQHHTIRQWNLLTPLSEMNSSALNSRNGTMRQSEDDEQEGLFNLDQFDNTAEYAVFDDLAGGMEFFHSYKQWMGGQMEFTVTDKYRHKKHIKFGKFTVYCSNTDPREDKGVDVEWLEGNCIFVHVNSKVFNI</sequence>
<protein>
    <submittedName>
        <fullName evidence="1">Replication-associated protein</fullName>
    </submittedName>
</protein>
<dbReference type="EMBL" id="MZ556211">
    <property type="protein sequence ID" value="UBJ26211.1"/>
    <property type="molecule type" value="Genomic_DNA"/>
</dbReference>
<accession>A0A8K1HIP9</accession>
<evidence type="ECO:0000313" key="1">
    <source>
        <dbReference type="EMBL" id="UBJ26211.1"/>
    </source>
</evidence>
<proteinExistence type="predicted"/>
<organism evidence="1">
    <name type="scientific">Red panda feces-associated genomovirus</name>
    <dbReference type="NCBI Taxonomy" id="2863991"/>
    <lineage>
        <taxon>Viruses</taxon>
        <taxon>Monodnaviria</taxon>
        <taxon>Shotokuvirae</taxon>
        <taxon>Cressdnaviricota</taxon>
        <taxon>Repensiviricetes</taxon>
        <taxon>Geplafuvirales</taxon>
        <taxon>Genomoviridae</taxon>
    </lineage>
</organism>
<name>A0A8K1HIP9_9VIRU</name>